<proteinExistence type="predicted"/>
<feature type="chain" id="PRO_5006015124" evidence="2">
    <location>
        <begin position="24"/>
        <end position="222"/>
    </location>
</feature>
<evidence type="ECO:0000313" key="3">
    <source>
        <dbReference type="EMBL" id="CEG47899.1"/>
    </source>
</evidence>
<name>A0A0N7L7S6_PLAHL</name>
<feature type="signal peptide" evidence="2">
    <location>
        <begin position="1"/>
        <end position="23"/>
    </location>
</feature>
<feature type="compositionally biased region" description="Basic and acidic residues" evidence="1">
    <location>
        <begin position="188"/>
        <end position="203"/>
    </location>
</feature>
<dbReference type="GeneID" id="36400279"/>
<feature type="region of interest" description="Disordered" evidence="1">
    <location>
        <begin position="161"/>
        <end position="203"/>
    </location>
</feature>
<evidence type="ECO:0000256" key="2">
    <source>
        <dbReference type="SAM" id="SignalP"/>
    </source>
</evidence>
<sequence>MLLRSFLLICAATLFVGLSEVSSSSHTNSSDSKERHVVVPTAVASKLRDDLNKALNKLPSILKRDATTLPENVGPKTNNPLTNAFTPQKSTPNHQVDPSVVPTISLAQKMRIKKREEARKILEEIMKRPPKYVIKPPPTRSAEFYKNPAVRNANKKLEEIMKRPPKSVMEPSPKPVMEPPPKPVMEPPPKRSAEFYKKPTVRDTNKRLKEIMSRADENAAPV</sequence>
<keyword evidence="4" id="KW-1185">Reference proteome</keyword>
<accession>A0A0N7L7S6</accession>
<feature type="compositionally biased region" description="Pro residues" evidence="1">
    <location>
        <begin position="172"/>
        <end position="187"/>
    </location>
</feature>
<dbReference type="RefSeq" id="XP_024584268.1">
    <property type="nucleotide sequence ID" value="XM_024718917.1"/>
</dbReference>
<dbReference type="AlphaFoldDB" id="A0A0N7L7S6"/>
<dbReference type="EMBL" id="CCYD01002864">
    <property type="protein sequence ID" value="CEG47899.1"/>
    <property type="molecule type" value="Genomic_DNA"/>
</dbReference>
<evidence type="ECO:0000313" key="4">
    <source>
        <dbReference type="Proteomes" id="UP000054928"/>
    </source>
</evidence>
<organism evidence="3 4">
    <name type="scientific">Plasmopara halstedii</name>
    <name type="common">Downy mildew of sunflower</name>
    <dbReference type="NCBI Taxonomy" id="4781"/>
    <lineage>
        <taxon>Eukaryota</taxon>
        <taxon>Sar</taxon>
        <taxon>Stramenopiles</taxon>
        <taxon>Oomycota</taxon>
        <taxon>Peronosporomycetes</taxon>
        <taxon>Peronosporales</taxon>
        <taxon>Peronosporaceae</taxon>
        <taxon>Plasmopara</taxon>
    </lineage>
</organism>
<protein>
    <submittedName>
        <fullName evidence="3">RxLR-like protein</fullName>
    </submittedName>
</protein>
<keyword evidence="2" id="KW-0732">Signal</keyword>
<reference evidence="4" key="1">
    <citation type="submission" date="2014-09" db="EMBL/GenBank/DDBJ databases">
        <authorList>
            <person name="Sharma Rahul"/>
            <person name="Thines Marco"/>
        </authorList>
    </citation>
    <scope>NUCLEOTIDE SEQUENCE [LARGE SCALE GENOMIC DNA]</scope>
</reference>
<dbReference type="Proteomes" id="UP000054928">
    <property type="component" value="Unassembled WGS sequence"/>
</dbReference>
<evidence type="ECO:0000256" key="1">
    <source>
        <dbReference type="SAM" id="MobiDB-lite"/>
    </source>
</evidence>